<dbReference type="RefSeq" id="WP_090829320.1">
    <property type="nucleotide sequence ID" value="NZ_FOBH01000012.1"/>
</dbReference>
<feature type="signal peptide" evidence="2">
    <location>
        <begin position="1"/>
        <end position="18"/>
    </location>
</feature>
<feature type="region of interest" description="Disordered" evidence="1">
    <location>
        <begin position="22"/>
        <end position="70"/>
    </location>
</feature>
<organism evidence="3 4">
    <name type="scientific">Nitrosovibrio tenuis</name>
    <dbReference type="NCBI Taxonomy" id="1233"/>
    <lineage>
        <taxon>Bacteria</taxon>
        <taxon>Pseudomonadati</taxon>
        <taxon>Pseudomonadota</taxon>
        <taxon>Betaproteobacteria</taxon>
        <taxon>Nitrosomonadales</taxon>
        <taxon>Nitrosomonadaceae</taxon>
        <taxon>Nitrosovibrio</taxon>
    </lineage>
</organism>
<sequence>MKYSSILAVSLAALMLSACEYKKHPMDKPPPSAMAERDSAPKFDELDKEGGAESQAGTSGAGVKKEEPHK</sequence>
<gene>
    <name evidence="3" type="ORF">SAMN05216387_11254</name>
</gene>
<keyword evidence="4" id="KW-1185">Reference proteome</keyword>
<protein>
    <recommendedName>
        <fullName evidence="5">Lipoprotein-attachment site-containing protein</fullName>
    </recommendedName>
</protein>
<dbReference type="PROSITE" id="PS51257">
    <property type="entry name" value="PROKAR_LIPOPROTEIN"/>
    <property type="match status" value="1"/>
</dbReference>
<evidence type="ECO:0000256" key="1">
    <source>
        <dbReference type="SAM" id="MobiDB-lite"/>
    </source>
</evidence>
<keyword evidence="2" id="KW-0732">Signal</keyword>
<dbReference type="Proteomes" id="UP000198620">
    <property type="component" value="Unassembled WGS sequence"/>
</dbReference>
<dbReference type="OrthoDB" id="8566439at2"/>
<reference evidence="3 4" key="1">
    <citation type="submission" date="2016-10" db="EMBL/GenBank/DDBJ databases">
        <authorList>
            <person name="de Groot N.N."/>
        </authorList>
    </citation>
    <scope>NUCLEOTIDE SEQUENCE [LARGE SCALE GENOMIC DNA]</scope>
    <source>
        <strain evidence="3 4">Nv1</strain>
    </source>
</reference>
<feature type="chain" id="PRO_5011508443" description="Lipoprotein-attachment site-containing protein" evidence="2">
    <location>
        <begin position="19"/>
        <end position="70"/>
    </location>
</feature>
<proteinExistence type="predicted"/>
<name>A0A1H7QK06_9PROT</name>
<dbReference type="EMBL" id="FOBH01000012">
    <property type="protein sequence ID" value="SEL48450.1"/>
    <property type="molecule type" value="Genomic_DNA"/>
</dbReference>
<dbReference type="AlphaFoldDB" id="A0A1H7QK06"/>
<evidence type="ECO:0000256" key="2">
    <source>
        <dbReference type="SAM" id="SignalP"/>
    </source>
</evidence>
<evidence type="ECO:0008006" key="5">
    <source>
        <dbReference type="Google" id="ProtNLM"/>
    </source>
</evidence>
<feature type="compositionally biased region" description="Basic and acidic residues" evidence="1">
    <location>
        <begin position="35"/>
        <end position="51"/>
    </location>
</feature>
<dbReference type="STRING" id="1233.SAMN05216387_11254"/>
<accession>A0A1H7QK06</accession>
<evidence type="ECO:0000313" key="4">
    <source>
        <dbReference type="Proteomes" id="UP000198620"/>
    </source>
</evidence>
<evidence type="ECO:0000313" key="3">
    <source>
        <dbReference type="EMBL" id="SEL48450.1"/>
    </source>
</evidence>